<evidence type="ECO:0000259" key="6">
    <source>
        <dbReference type="PROSITE" id="PS50949"/>
    </source>
</evidence>
<dbReference type="SUPFAM" id="SSF46785">
    <property type="entry name" value="Winged helix' DNA-binding domain"/>
    <property type="match status" value="1"/>
</dbReference>
<dbReference type="GO" id="GO:0030170">
    <property type="term" value="F:pyridoxal phosphate binding"/>
    <property type="evidence" value="ECO:0007669"/>
    <property type="project" value="InterPro"/>
</dbReference>
<dbReference type="Pfam" id="PF00155">
    <property type="entry name" value="Aminotran_1_2"/>
    <property type="match status" value="1"/>
</dbReference>
<dbReference type="CDD" id="cd07377">
    <property type="entry name" value="WHTH_GntR"/>
    <property type="match status" value="1"/>
</dbReference>
<evidence type="ECO:0000313" key="7">
    <source>
        <dbReference type="EMBL" id="MTW13911.1"/>
    </source>
</evidence>
<dbReference type="PANTHER" id="PTHR46577">
    <property type="entry name" value="HTH-TYPE TRANSCRIPTIONAL REGULATORY PROTEIN GABR"/>
    <property type="match status" value="1"/>
</dbReference>
<evidence type="ECO:0000313" key="8">
    <source>
        <dbReference type="Proteomes" id="UP000472320"/>
    </source>
</evidence>
<dbReference type="Pfam" id="PF00392">
    <property type="entry name" value="GntR"/>
    <property type="match status" value="1"/>
</dbReference>
<evidence type="ECO:0000256" key="1">
    <source>
        <dbReference type="ARBA" id="ARBA00005384"/>
    </source>
</evidence>
<dbReference type="PROSITE" id="PS50949">
    <property type="entry name" value="HTH_GNTR"/>
    <property type="match status" value="1"/>
</dbReference>
<keyword evidence="7" id="KW-0808">Transferase</keyword>
<gene>
    <name evidence="7" type="ORF">GM658_25180</name>
</gene>
<feature type="domain" description="HTH gntR-type" evidence="6">
    <location>
        <begin position="15"/>
        <end position="83"/>
    </location>
</feature>
<name>A0A6L6QP60_9BURK</name>
<dbReference type="InterPro" id="IPR051446">
    <property type="entry name" value="HTH_trans_reg/aminotransferase"/>
</dbReference>
<keyword evidence="8" id="KW-1185">Reference proteome</keyword>
<dbReference type="CDD" id="cd00609">
    <property type="entry name" value="AAT_like"/>
    <property type="match status" value="1"/>
</dbReference>
<dbReference type="PANTHER" id="PTHR46577:SF1">
    <property type="entry name" value="HTH-TYPE TRANSCRIPTIONAL REGULATORY PROTEIN GABR"/>
    <property type="match status" value="1"/>
</dbReference>
<reference evidence="7 8" key="1">
    <citation type="submission" date="2019-11" db="EMBL/GenBank/DDBJ databases">
        <title>Type strains purchased from KCTC, JCM and DSMZ.</title>
        <authorList>
            <person name="Lu H."/>
        </authorList>
    </citation>
    <scope>NUCLEOTIDE SEQUENCE [LARGE SCALE GENOMIC DNA]</scope>
    <source>
        <strain evidence="7 8">JCM 31587</strain>
    </source>
</reference>
<sequence>MYHSLDLSIDRKAAASLADQIFLGLRNAIGDGRLAPQARLPSWHDLAAQLGVARGTVRQAYERLRDEQLVFTAGAAGTFVCAGASAGMGAAAASALRDMSPAAAAQDVVQTFPGRAVSTRPFQVGVPAQDAFPFKTWSRVLGRAARTAAAMTLAYPDPRGEHSLRAEIAGYLCVARGLDCTPAQVLVCNGYAGALSLVLHALELKGTEAWVEQPGYKATRDALLDAGIKLVPVPVDPEGLDVAAGMRSAPRAKLAVVTPGQQAPLGVTLSLRRRQALLEWAAQAEAWIIEDDYLGELQPQGRAAPALASQDRAGRVLHLGTFSKTLTPSLRVGFLVAPPALADKLAQAASTCASAPPPVVQLAVAEFLRSGAYLRHLRHMKRLYQERRNALGAALDKLGVVQAPAALGVLLQLPPGVSDVEVVARARGLGMSPSALSAWYAGQAPAQGGLLLGVTNVPEDMAAGYCERLLALTRT</sequence>
<dbReference type="InterPro" id="IPR036388">
    <property type="entry name" value="WH-like_DNA-bd_sf"/>
</dbReference>
<dbReference type="InterPro" id="IPR004839">
    <property type="entry name" value="Aminotransferase_I/II_large"/>
</dbReference>
<dbReference type="SUPFAM" id="SSF53383">
    <property type="entry name" value="PLP-dependent transferases"/>
    <property type="match status" value="1"/>
</dbReference>
<proteinExistence type="inferred from homology"/>
<evidence type="ECO:0000256" key="2">
    <source>
        <dbReference type="ARBA" id="ARBA00022898"/>
    </source>
</evidence>
<dbReference type="InterPro" id="IPR036390">
    <property type="entry name" value="WH_DNA-bd_sf"/>
</dbReference>
<dbReference type="GO" id="GO:0008483">
    <property type="term" value="F:transaminase activity"/>
    <property type="evidence" value="ECO:0007669"/>
    <property type="project" value="UniProtKB-KW"/>
</dbReference>
<dbReference type="Gene3D" id="1.10.10.10">
    <property type="entry name" value="Winged helix-like DNA-binding domain superfamily/Winged helix DNA-binding domain"/>
    <property type="match status" value="1"/>
</dbReference>
<dbReference type="GO" id="GO:0003677">
    <property type="term" value="F:DNA binding"/>
    <property type="evidence" value="ECO:0007669"/>
    <property type="project" value="UniProtKB-KW"/>
</dbReference>
<dbReference type="InterPro" id="IPR015421">
    <property type="entry name" value="PyrdxlP-dep_Trfase_major"/>
</dbReference>
<dbReference type="Gene3D" id="3.40.640.10">
    <property type="entry name" value="Type I PLP-dependent aspartate aminotransferase-like (Major domain)"/>
    <property type="match status" value="1"/>
</dbReference>
<dbReference type="RefSeq" id="WP_155456824.1">
    <property type="nucleotide sequence ID" value="NZ_WNKX01000029.1"/>
</dbReference>
<keyword evidence="7" id="KW-0032">Aminotransferase</keyword>
<organism evidence="7 8">
    <name type="scientific">Massilia eburnea</name>
    <dbReference type="NCBI Taxonomy" id="1776165"/>
    <lineage>
        <taxon>Bacteria</taxon>
        <taxon>Pseudomonadati</taxon>
        <taxon>Pseudomonadota</taxon>
        <taxon>Betaproteobacteria</taxon>
        <taxon>Burkholderiales</taxon>
        <taxon>Oxalobacteraceae</taxon>
        <taxon>Telluria group</taxon>
        <taxon>Massilia</taxon>
    </lineage>
</organism>
<dbReference type="InterPro" id="IPR000524">
    <property type="entry name" value="Tscrpt_reg_HTH_GntR"/>
</dbReference>
<evidence type="ECO:0000256" key="4">
    <source>
        <dbReference type="ARBA" id="ARBA00023125"/>
    </source>
</evidence>
<dbReference type="InterPro" id="IPR015424">
    <property type="entry name" value="PyrdxlP-dep_Trfase"/>
</dbReference>
<comment type="similarity">
    <text evidence="1">In the C-terminal section; belongs to the class-I pyridoxal-phosphate-dependent aminotransferase family.</text>
</comment>
<dbReference type="EMBL" id="WNKX01000029">
    <property type="protein sequence ID" value="MTW13911.1"/>
    <property type="molecule type" value="Genomic_DNA"/>
</dbReference>
<keyword evidence="4" id="KW-0238">DNA-binding</keyword>
<keyword evidence="2" id="KW-0663">Pyridoxal phosphate</keyword>
<dbReference type="PRINTS" id="PR00035">
    <property type="entry name" value="HTHGNTR"/>
</dbReference>
<evidence type="ECO:0000256" key="5">
    <source>
        <dbReference type="ARBA" id="ARBA00023163"/>
    </source>
</evidence>
<keyword evidence="3" id="KW-0805">Transcription regulation</keyword>
<dbReference type="AlphaFoldDB" id="A0A6L6QP60"/>
<comment type="caution">
    <text evidence="7">The sequence shown here is derived from an EMBL/GenBank/DDBJ whole genome shotgun (WGS) entry which is preliminary data.</text>
</comment>
<dbReference type="OrthoDB" id="9804020at2"/>
<dbReference type="GO" id="GO:0003700">
    <property type="term" value="F:DNA-binding transcription factor activity"/>
    <property type="evidence" value="ECO:0007669"/>
    <property type="project" value="InterPro"/>
</dbReference>
<protein>
    <submittedName>
        <fullName evidence="7">Aminotransferase class I/II-fold pyridoxal phosphate-dependent enzyme</fullName>
    </submittedName>
</protein>
<dbReference type="SMART" id="SM00345">
    <property type="entry name" value="HTH_GNTR"/>
    <property type="match status" value="1"/>
</dbReference>
<accession>A0A6L6QP60</accession>
<keyword evidence="5" id="KW-0804">Transcription</keyword>
<dbReference type="Proteomes" id="UP000472320">
    <property type="component" value="Unassembled WGS sequence"/>
</dbReference>
<evidence type="ECO:0000256" key="3">
    <source>
        <dbReference type="ARBA" id="ARBA00023015"/>
    </source>
</evidence>